<feature type="domain" description="DUF58" evidence="2">
    <location>
        <begin position="197"/>
        <end position="371"/>
    </location>
</feature>
<evidence type="ECO:0000259" key="2">
    <source>
        <dbReference type="Pfam" id="PF01882"/>
    </source>
</evidence>
<reference evidence="3 4" key="1">
    <citation type="journal article" date="2015" name="Genome Announc.">
        <title>Complete Genome Sequence of Sedimenticola thiotaurini Strain SIP-G1, a Polyphosphate- and Polyhydroxyalkanoate-Accumulating Sulfur-Oxidizing Gammaproteobacterium Isolated from Salt Marsh Sediments.</title>
        <authorList>
            <person name="Flood B.E."/>
            <person name="Jones D.S."/>
            <person name="Bailey J.V."/>
        </authorList>
    </citation>
    <scope>NUCLEOTIDE SEQUENCE [LARGE SCALE GENOMIC DNA]</scope>
    <source>
        <strain evidence="3 4">SIP-G1</strain>
    </source>
</reference>
<dbReference type="SUPFAM" id="SSF53300">
    <property type="entry name" value="vWA-like"/>
    <property type="match status" value="1"/>
</dbReference>
<dbReference type="InterPro" id="IPR036465">
    <property type="entry name" value="vWFA_dom_sf"/>
</dbReference>
<evidence type="ECO:0000313" key="3">
    <source>
        <dbReference type="EMBL" id="AKH20558.1"/>
    </source>
</evidence>
<accession>A0A0F7K0L5</accession>
<evidence type="ECO:0000256" key="1">
    <source>
        <dbReference type="SAM" id="Phobius"/>
    </source>
</evidence>
<dbReference type="KEGG" id="seds:AAY24_09550"/>
<organism evidence="3 4">
    <name type="scientific">Sedimenticola thiotaurini</name>
    <dbReference type="NCBI Taxonomy" id="1543721"/>
    <lineage>
        <taxon>Bacteria</taxon>
        <taxon>Pseudomonadati</taxon>
        <taxon>Pseudomonadota</taxon>
        <taxon>Gammaproteobacteria</taxon>
        <taxon>Chromatiales</taxon>
        <taxon>Sedimenticolaceae</taxon>
        <taxon>Sedimenticola</taxon>
    </lineage>
</organism>
<gene>
    <name evidence="3" type="ORF">AAY24_09550</name>
</gene>
<proteinExistence type="predicted"/>
<dbReference type="Pfam" id="PF01882">
    <property type="entry name" value="DUF58"/>
    <property type="match status" value="1"/>
</dbReference>
<dbReference type="PANTHER" id="PTHR33608">
    <property type="entry name" value="BLL2464 PROTEIN"/>
    <property type="match status" value="1"/>
</dbReference>
<dbReference type="RefSeq" id="WP_046859491.1">
    <property type="nucleotide sequence ID" value="NZ_CP011412.1"/>
</dbReference>
<dbReference type="Gene3D" id="3.40.50.410">
    <property type="entry name" value="von Willebrand factor, type A domain"/>
    <property type="match status" value="1"/>
</dbReference>
<keyword evidence="1" id="KW-0812">Transmembrane</keyword>
<dbReference type="Proteomes" id="UP000034410">
    <property type="component" value="Chromosome"/>
</dbReference>
<dbReference type="OrthoDB" id="9812729at2"/>
<name>A0A0F7K0L5_9GAMM</name>
<dbReference type="PATRIC" id="fig|1543721.4.peg.1983"/>
<dbReference type="PANTHER" id="PTHR33608:SF3">
    <property type="entry name" value="SLR2013 PROTEIN"/>
    <property type="match status" value="1"/>
</dbReference>
<keyword evidence="4" id="KW-1185">Reference proteome</keyword>
<evidence type="ECO:0000313" key="4">
    <source>
        <dbReference type="Proteomes" id="UP000034410"/>
    </source>
</evidence>
<protein>
    <recommendedName>
        <fullName evidence="2">DUF58 domain-containing protein</fullName>
    </recommendedName>
</protein>
<keyword evidence="1" id="KW-0472">Membrane</keyword>
<dbReference type="AlphaFoldDB" id="A0A0F7K0L5"/>
<dbReference type="EMBL" id="CP011412">
    <property type="protein sequence ID" value="AKH20558.1"/>
    <property type="molecule type" value="Genomic_DNA"/>
</dbReference>
<sequence>MTPDRSLLWALSAVCLVALLAAFYPALQILWQVLFWMLLGVALLDALLALKEPPVTLSRSLRRAIPVGVWSKVALRLENSGPQPLRLWLHDHYPADFDSEAMPYRLEVPAGGFSQVTYRVRPRRRGDAKFAGCDLVGISPLGLWRRRHFYPLAEPVQVFPDFQEIGRYALLATDHRLSQMGVRRRQRRGQGNDFHQLRAYQAGDALRQIDWKASSRYRKLISREYQDERDQQVLFLLDCGRRMRHEESGRVHLDQALNALLLLAHVAAQQGDAVGLLTFGGVDRWLPPRKGDGVVRELLARTYDVSAGAGAADFLLAAKQLMALQQRRALVIVMTNTRDEDHADLAAAIQLLKRRHLVVVANLRESILDEVLERPVTDLDGALEFHAVNEYLESRRKSLERLRHQGVLMLDLQAPQLPVALVNGYLMIKAAGSL</sequence>
<keyword evidence="1" id="KW-1133">Transmembrane helix</keyword>
<feature type="transmembrane region" description="Helical" evidence="1">
    <location>
        <begin position="7"/>
        <end position="27"/>
    </location>
</feature>
<dbReference type="InterPro" id="IPR002881">
    <property type="entry name" value="DUF58"/>
</dbReference>